<evidence type="ECO:0000313" key="3">
    <source>
        <dbReference type="EMBL" id="PAA87337.1"/>
    </source>
</evidence>
<sequence length="292" mass="33101">MLPVGSGGDSGSKDGSSGGGNGERLWRTTAQSIDPAREMTKKVTFSHESQTPTSSDNLYFIFNFFETITPPPSFRTFKEGFQHVSKVMELHPQFLNGLLLKNVEPFDRFPYLSYSVFYVQPPTSNFIHDPTWVKVIREGHGDNQVHHQGGFSELHTIWMDPNDSGASNRCRRPLSPASAYIVVSCRLLGNAKQLEANWRQWSGAEFILRSLQPRQLSSLRRISFYRRAVSRCSFTHILLAEFTDCAEIYRLRNFVALINARHCGVAGLYTVESQFCSPQLAEDDQQELLDQN</sequence>
<dbReference type="PANTHER" id="PTHR22198">
    <property type="entry name" value="FERM DOMAIN-CONTAINING PROTEIN"/>
    <property type="match status" value="1"/>
</dbReference>
<protein>
    <recommendedName>
        <fullName evidence="2">DUF7153 domain-containing protein</fullName>
    </recommendedName>
</protein>
<evidence type="ECO:0000259" key="2">
    <source>
        <dbReference type="Pfam" id="PF23672"/>
    </source>
</evidence>
<dbReference type="InterPro" id="IPR055577">
    <property type="entry name" value="DUF7153"/>
</dbReference>
<gene>
    <name evidence="3" type="ORF">BOX15_Mlig008891g1</name>
</gene>
<organism evidence="3 4">
    <name type="scientific">Macrostomum lignano</name>
    <dbReference type="NCBI Taxonomy" id="282301"/>
    <lineage>
        <taxon>Eukaryota</taxon>
        <taxon>Metazoa</taxon>
        <taxon>Spiralia</taxon>
        <taxon>Lophotrochozoa</taxon>
        <taxon>Platyhelminthes</taxon>
        <taxon>Rhabditophora</taxon>
        <taxon>Macrostomorpha</taxon>
        <taxon>Macrostomida</taxon>
        <taxon>Macrostomidae</taxon>
        <taxon>Macrostomum</taxon>
    </lineage>
</organism>
<keyword evidence="4" id="KW-1185">Reference proteome</keyword>
<comment type="caution">
    <text evidence="3">The sequence shown here is derived from an EMBL/GenBank/DDBJ whole genome shotgun (WGS) entry which is preliminary data.</text>
</comment>
<feature type="domain" description="DUF7153" evidence="2">
    <location>
        <begin position="94"/>
        <end position="271"/>
    </location>
</feature>
<accession>A0A267GPN7</accession>
<dbReference type="OrthoDB" id="6060890at2759"/>
<dbReference type="EMBL" id="NIVC01000237">
    <property type="protein sequence ID" value="PAA87337.1"/>
    <property type="molecule type" value="Genomic_DNA"/>
</dbReference>
<name>A0A267GPN7_9PLAT</name>
<reference evidence="3 4" key="1">
    <citation type="submission" date="2017-06" db="EMBL/GenBank/DDBJ databases">
        <title>A platform for efficient transgenesis in Macrostomum lignano, a flatworm model organism for stem cell research.</title>
        <authorList>
            <person name="Berezikov E."/>
        </authorList>
    </citation>
    <scope>NUCLEOTIDE SEQUENCE [LARGE SCALE GENOMIC DNA]</scope>
    <source>
        <strain evidence="3">DV1</strain>
        <tissue evidence="3">Whole organism</tissue>
    </source>
</reference>
<dbReference type="Proteomes" id="UP000215902">
    <property type="component" value="Unassembled WGS sequence"/>
</dbReference>
<feature type="region of interest" description="Disordered" evidence="1">
    <location>
        <begin position="1"/>
        <end position="31"/>
    </location>
</feature>
<proteinExistence type="predicted"/>
<feature type="compositionally biased region" description="Gly residues" evidence="1">
    <location>
        <begin position="1"/>
        <end position="22"/>
    </location>
</feature>
<dbReference type="Pfam" id="PF23672">
    <property type="entry name" value="DUF7153"/>
    <property type="match status" value="1"/>
</dbReference>
<dbReference type="AlphaFoldDB" id="A0A267GPN7"/>
<dbReference type="PANTHER" id="PTHR22198:SF1">
    <property type="entry name" value="FERM DOMAIN-CONTAINING PROTEIN"/>
    <property type="match status" value="1"/>
</dbReference>
<evidence type="ECO:0000256" key="1">
    <source>
        <dbReference type="SAM" id="MobiDB-lite"/>
    </source>
</evidence>
<evidence type="ECO:0000313" key="4">
    <source>
        <dbReference type="Proteomes" id="UP000215902"/>
    </source>
</evidence>